<protein>
    <submittedName>
        <fullName evidence="1">Uncharacterized protein</fullName>
    </submittedName>
</protein>
<accession>A0AAP0B1K2</accession>
<proteinExistence type="predicted"/>
<sequence length="165" mass="19559">MVIGLRYMNQFWFQKVESDHYILVSRFEWNISESTNYLRSLFICERFQIDNNSWCDVVRPRGALSLFVYQFISFLFTVSMKPILSHDLSLSAISYSPLLHITAKRLTLAISAEIDRSVDRRSASGKSRVARFLHPRRKPSSPWRFLFISFFLDRVLLTYFLDEKE</sequence>
<organism evidence="1 2">
    <name type="scientific">Platanthera zijinensis</name>
    <dbReference type="NCBI Taxonomy" id="2320716"/>
    <lineage>
        <taxon>Eukaryota</taxon>
        <taxon>Viridiplantae</taxon>
        <taxon>Streptophyta</taxon>
        <taxon>Embryophyta</taxon>
        <taxon>Tracheophyta</taxon>
        <taxon>Spermatophyta</taxon>
        <taxon>Magnoliopsida</taxon>
        <taxon>Liliopsida</taxon>
        <taxon>Asparagales</taxon>
        <taxon>Orchidaceae</taxon>
        <taxon>Orchidoideae</taxon>
        <taxon>Orchideae</taxon>
        <taxon>Orchidinae</taxon>
        <taxon>Platanthera</taxon>
    </lineage>
</organism>
<dbReference type="AlphaFoldDB" id="A0AAP0B1K2"/>
<evidence type="ECO:0000313" key="2">
    <source>
        <dbReference type="Proteomes" id="UP001418222"/>
    </source>
</evidence>
<name>A0AAP0B1K2_9ASPA</name>
<reference evidence="1 2" key="1">
    <citation type="journal article" date="2022" name="Nat. Plants">
        <title>Genomes of leafy and leafless Platanthera orchids illuminate the evolution of mycoheterotrophy.</title>
        <authorList>
            <person name="Li M.H."/>
            <person name="Liu K.W."/>
            <person name="Li Z."/>
            <person name="Lu H.C."/>
            <person name="Ye Q.L."/>
            <person name="Zhang D."/>
            <person name="Wang J.Y."/>
            <person name="Li Y.F."/>
            <person name="Zhong Z.M."/>
            <person name="Liu X."/>
            <person name="Yu X."/>
            <person name="Liu D.K."/>
            <person name="Tu X.D."/>
            <person name="Liu B."/>
            <person name="Hao Y."/>
            <person name="Liao X.Y."/>
            <person name="Jiang Y.T."/>
            <person name="Sun W.H."/>
            <person name="Chen J."/>
            <person name="Chen Y.Q."/>
            <person name="Ai Y."/>
            <person name="Zhai J.W."/>
            <person name="Wu S.S."/>
            <person name="Zhou Z."/>
            <person name="Hsiao Y.Y."/>
            <person name="Wu W.L."/>
            <person name="Chen Y.Y."/>
            <person name="Lin Y.F."/>
            <person name="Hsu J.L."/>
            <person name="Li C.Y."/>
            <person name="Wang Z.W."/>
            <person name="Zhao X."/>
            <person name="Zhong W.Y."/>
            <person name="Ma X.K."/>
            <person name="Ma L."/>
            <person name="Huang J."/>
            <person name="Chen G.Z."/>
            <person name="Huang M.Z."/>
            <person name="Huang L."/>
            <person name="Peng D.H."/>
            <person name="Luo Y.B."/>
            <person name="Zou S.Q."/>
            <person name="Chen S.P."/>
            <person name="Lan S."/>
            <person name="Tsai W.C."/>
            <person name="Van de Peer Y."/>
            <person name="Liu Z.J."/>
        </authorList>
    </citation>
    <scope>NUCLEOTIDE SEQUENCE [LARGE SCALE GENOMIC DNA]</scope>
    <source>
        <strain evidence="1">Lor287</strain>
    </source>
</reference>
<gene>
    <name evidence="1" type="ORF">KSP39_PZI019518</name>
</gene>
<keyword evidence="2" id="KW-1185">Reference proteome</keyword>
<comment type="caution">
    <text evidence="1">The sequence shown here is derived from an EMBL/GenBank/DDBJ whole genome shotgun (WGS) entry which is preliminary data.</text>
</comment>
<dbReference type="EMBL" id="JBBWWQ010000017">
    <property type="protein sequence ID" value="KAK8923863.1"/>
    <property type="molecule type" value="Genomic_DNA"/>
</dbReference>
<evidence type="ECO:0000313" key="1">
    <source>
        <dbReference type="EMBL" id="KAK8923863.1"/>
    </source>
</evidence>
<dbReference type="Proteomes" id="UP001418222">
    <property type="component" value="Unassembled WGS sequence"/>
</dbReference>